<evidence type="ECO:0000256" key="1">
    <source>
        <dbReference type="ARBA" id="ARBA00004184"/>
    </source>
</evidence>
<feature type="domain" description="T-SNARE coiled-coil homology" evidence="7">
    <location>
        <begin position="211"/>
        <end position="273"/>
    </location>
</feature>
<dbReference type="Pfam" id="PF00804">
    <property type="entry name" value="Syntaxin"/>
    <property type="match status" value="1"/>
</dbReference>
<comment type="subcellular location">
    <subcellularLocation>
        <location evidence="1">Endomembrane system</location>
        <topology evidence="1">Peripheral membrane protein</topology>
    </subcellularLocation>
</comment>
<dbReference type="GO" id="GO:0031629">
    <property type="term" value="P:synaptic vesicle fusion to presynaptic active zone membrane"/>
    <property type="evidence" value="ECO:0007669"/>
    <property type="project" value="TreeGrafter"/>
</dbReference>
<accession>A0AAD1VKG5</accession>
<dbReference type="Gene3D" id="1.20.58.70">
    <property type="match status" value="1"/>
</dbReference>
<dbReference type="GO" id="GO:0008021">
    <property type="term" value="C:synaptic vesicle"/>
    <property type="evidence" value="ECO:0007669"/>
    <property type="project" value="TreeGrafter"/>
</dbReference>
<keyword evidence="9" id="KW-1185">Reference proteome</keyword>
<dbReference type="InterPro" id="IPR006011">
    <property type="entry name" value="Syntaxin_N"/>
</dbReference>
<keyword evidence="4 6" id="KW-0175">Coiled coil</keyword>
<dbReference type="GO" id="GO:0006886">
    <property type="term" value="P:intracellular protein transport"/>
    <property type="evidence" value="ECO:0007669"/>
    <property type="project" value="TreeGrafter"/>
</dbReference>
<dbReference type="SMART" id="SM00503">
    <property type="entry name" value="SynN"/>
    <property type="match status" value="1"/>
</dbReference>
<sequence>MRDRLQEFIKKAKDLESESSKTPECTLTDNSEPLEIRQQAVIFEKEPILQSYLDEIHKIQKDINQLSENVKKFGEQQKILVSSMRRFSVLKKDSSITKDIKLQTENIKKRLDLLAQHARKAEADCGASSGLSRILKTQHAALFKNFQNAMLQYNQTITGKQDKCKTFIRRQLEVAGKDISEEEINTMVEQGQWDVFNENLLTDVKITKAQLSEIEQRHRELRSLENQMKELKDIFFQISQLVEEQGEMIENIEMVTKKTEDHVQRSNETFKQAVKWKKKNPCNTLFCCCFPCC</sequence>
<dbReference type="GO" id="GO:0048787">
    <property type="term" value="C:presynaptic active zone membrane"/>
    <property type="evidence" value="ECO:0007669"/>
    <property type="project" value="TreeGrafter"/>
</dbReference>
<dbReference type="CDD" id="cd00179">
    <property type="entry name" value="SynN"/>
    <property type="match status" value="1"/>
</dbReference>
<dbReference type="InterPro" id="IPR000727">
    <property type="entry name" value="T_SNARE_dom"/>
</dbReference>
<name>A0AAD1VKG5_PELCU</name>
<keyword evidence="5" id="KW-0472">Membrane</keyword>
<comment type="similarity">
    <text evidence="2">Belongs to the syntaxin family.</text>
</comment>
<dbReference type="FunFam" id="1.20.5.110:FF:000022">
    <property type="entry name" value="Syntaxin 19"/>
    <property type="match status" value="1"/>
</dbReference>
<evidence type="ECO:0000256" key="2">
    <source>
        <dbReference type="ARBA" id="ARBA00009063"/>
    </source>
</evidence>
<proteinExistence type="inferred from homology"/>
<evidence type="ECO:0000259" key="7">
    <source>
        <dbReference type="PROSITE" id="PS50192"/>
    </source>
</evidence>
<dbReference type="PROSITE" id="PS50192">
    <property type="entry name" value="T_SNARE"/>
    <property type="match status" value="1"/>
</dbReference>
<evidence type="ECO:0000256" key="3">
    <source>
        <dbReference type="ARBA" id="ARBA00022448"/>
    </source>
</evidence>
<dbReference type="Gene3D" id="1.20.5.110">
    <property type="match status" value="1"/>
</dbReference>
<evidence type="ECO:0000256" key="4">
    <source>
        <dbReference type="ARBA" id="ARBA00023054"/>
    </source>
</evidence>
<dbReference type="EMBL" id="OW240912">
    <property type="protein sequence ID" value="CAH2219526.1"/>
    <property type="molecule type" value="Genomic_DNA"/>
</dbReference>
<organism evidence="8 9">
    <name type="scientific">Pelobates cultripes</name>
    <name type="common">Western spadefoot toad</name>
    <dbReference type="NCBI Taxonomy" id="61616"/>
    <lineage>
        <taxon>Eukaryota</taxon>
        <taxon>Metazoa</taxon>
        <taxon>Chordata</taxon>
        <taxon>Craniata</taxon>
        <taxon>Vertebrata</taxon>
        <taxon>Euteleostomi</taxon>
        <taxon>Amphibia</taxon>
        <taxon>Batrachia</taxon>
        <taxon>Anura</taxon>
        <taxon>Pelobatoidea</taxon>
        <taxon>Pelobatidae</taxon>
        <taxon>Pelobates</taxon>
    </lineage>
</organism>
<dbReference type="GO" id="GO:0031201">
    <property type="term" value="C:SNARE complex"/>
    <property type="evidence" value="ECO:0007669"/>
    <property type="project" value="TreeGrafter"/>
</dbReference>
<protein>
    <submittedName>
        <fullName evidence="8">Syntaxin-19</fullName>
    </submittedName>
</protein>
<evidence type="ECO:0000313" key="9">
    <source>
        <dbReference type="Proteomes" id="UP001295444"/>
    </source>
</evidence>
<feature type="coiled-coil region" evidence="6">
    <location>
        <begin position="197"/>
        <end position="234"/>
    </location>
</feature>
<dbReference type="PANTHER" id="PTHR19957">
    <property type="entry name" value="SYNTAXIN"/>
    <property type="match status" value="1"/>
</dbReference>
<evidence type="ECO:0000256" key="6">
    <source>
        <dbReference type="SAM" id="Coils"/>
    </source>
</evidence>
<dbReference type="InterPro" id="IPR045242">
    <property type="entry name" value="Syntaxin"/>
</dbReference>
<dbReference type="GO" id="GO:0000149">
    <property type="term" value="F:SNARE binding"/>
    <property type="evidence" value="ECO:0007669"/>
    <property type="project" value="TreeGrafter"/>
</dbReference>
<dbReference type="GO" id="GO:0005484">
    <property type="term" value="F:SNAP receptor activity"/>
    <property type="evidence" value="ECO:0007669"/>
    <property type="project" value="TreeGrafter"/>
</dbReference>
<dbReference type="GO" id="GO:0048278">
    <property type="term" value="P:vesicle docking"/>
    <property type="evidence" value="ECO:0007669"/>
    <property type="project" value="TreeGrafter"/>
</dbReference>
<dbReference type="InterPro" id="IPR010989">
    <property type="entry name" value="SNARE"/>
</dbReference>
<gene>
    <name evidence="8" type="ORF">PECUL_23A055097</name>
</gene>
<reference evidence="8" key="1">
    <citation type="submission" date="2022-03" db="EMBL/GenBank/DDBJ databases">
        <authorList>
            <person name="Alioto T."/>
            <person name="Alioto T."/>
            <person name="Gomez Garrido J."/>
        </authorList>
    </citation>
    <scope>NUCLEOTIDE SEQUENCE</scope>
</reference>
<feature type="coiled-coil region" evidence="6">
    <location>
        <begin position="49"/>
        <end position="76"/>
    </location>
</feature>
<evidence type="ECO:0000313" key="8">
    <source>
        <dbReference type="EMBL" id="CAH2219526.1"/>
    </source>
</evidence>
<dbReference type="Proteomes" id="UP001295444">
    <property type="component" value="Chromosome 01"/>
</dbReference>
<evidence type="ECO:0000256" key="5">
    <source>
        <dbReference type="ARBA" id="ARBA00023136"/>
    </source>
</evidence>
<dbReference type="AlphaFoldDB" id="A0AAD1VKG5"/>
<dbReference type="SMART" id="SM00397">
    <property type="entry name" value="t_SNARE"/>
    <property type="match status" value="1"/>
</dbReference>
<keyword evidence="3" id="KW-0813">Transport</keyword>
<dbReference type="PANTHER" id="PTHR19957:SF29">
    <property type="entry name" value="SYNTAXIN-19"/>
    <property type="match status" value="1"/>
</dbReference>
<dbReference type="SUPFAM" id="SSF47661">
    <property type="entry name" value="t-snare proteins"/>
    <property type="match status" value="1"/>
</dbReference>